<dbReference type="PATRIC" id="fig|1150469.3.peg.960"/>
<dbReference type="CDD" id="cd01948">
    <property type="entry name" value="EAL"/>
    <property type="match status" value="1"/>
</dbReference>
<gene>
    <name evidence="2" type="ORF">RSPPHO_00834</name>
</gene>
<accession>H6SRD1</accession>
<dbReference type="PANTHER" id="PTHR33121:SF79">
    <property type="entry name" value="CYCLIC DI-GMP PHOSPHODIESTERASE PDED-RELATED"/>
    <property type="match status" value="1"/>
</dbReference>
<sequence>MPMSSVCACGTTERGWLRRWSHWRIRGRGGVLRPWRGGCCCKSPGCWAAMGAPWWPLALVPTRPPIRSALSCLEAVVALLGCPAPRCPRNAGKGGCLGGLCRGCRPRRGGWRDGRFALLIPLGPRRSIFLVVEGLARPPARDMLDSLWRFASSVAQAAETVDQIARLERLAYHDGALGLPNRHGFERMLDQRLQEPGPRPVLVFCAVEGVAVIAATFGATAATQVLRAVAGVLQGPPIGLDRLARFADDSLVGLAGPDGLDPPVLETLQTQPVPVEGGMAPVRLRVACVDPGSEVREASTLSRHGQAALLAAEGGKGGGTIRYTRAMNDGLYRRLRLRTALRRSLERDRGIDVHLQPQVDLARGTIIGAEALCRWFLDGHVVLPEEFIPLAETGGLSRALTGAVIQRVAEIGADRRALGRPALRLSVNLSAMDLSSDDFVETLLRDIEALGLTPDLLAFEITEAQILIHPRPVLDEVAKLRRAGFEVLLDDFGTGRASLSLLERLPVTAVKIDRTFVASLTVAGASRSLVATALAMARGLGLGVVAEGVETVEQHQALAALGCEVAQGFLYGAAVPVAEFERLVGGWSLARCLATAT</sequence>
<protein>
    <submittedName>
        <fullName evidence="2">Predicted signal transduction protein</fullName>
    </submittedName>
</protein>
<dbReference type="PANTHER" id="PTHR33121">
    <property type="entry name" value="CYCLIC DI-GMP PHOSPHODIESTERASE PDEF"/>
    <property type="match status" value="1"/>
</dbReference>
<dbReference type="InterPro" id="IPR035919">
    <property type="entry name" value="EAL_sf"/>
</dbReference>
<dbReference type="InterPro" id="IPR050706">
    <property type="entry name" value="Cyclic-di-GMP_PDE-like"/>
</dbReference>
<feature type="domain" description="EAL" evidence="1">
    <location>
        <begin position="334"/>
        <end position="588"/>
    </location>
</feature>
<dbReference type="KEGG" id="rpm:RSPPHO_00834"/>
<evidence type="ECO:0000259" key="1">
    <source>
        <dbReference type="PROSITE" id="PS50883"/>
    </source>
</evidence>
<dbReference type="InterPro" id="IPR001633">
    <property type="entry name" value="EAL_dom"/>
</dbReference>
<dbReference type="Gene3D" id="3.30.70.270">
    <property type="match status" value="1"/>
</dbReference>
<dbReference type="AlphaFoldDB" id="H6SRD1"/>
<dbReference type="SUPFAM" id="SSF55073">
    <property type="entry name" value="Nucleotide cyclase"/>
    <property type="match status" value="1"/>
</dbReference>
<dbReference type="EMBL" id="HE663493">
    <property type="protein sequence ID" value="CCG07460.1"/>
    <property type="molecule type" value="Genomic_DNA"/>
</dbReference>
<dbReference type="InterPro" id="IPR029787">
    <property type="entry name" value="Nucleotide_cyclase"/>
</dbReference>
<dbReference type="GO" id="GO:0071111">
    <property type="term" value="F:cyclic-guanylate-specific phosphodiesterase activity"/>
    <property type="evidence" value="ECO:0007669"/>
    <property type="project" value="InterPro"/>
</dbReference>
<dbReference type="Proteomes" id="UP000033220">
    <property type="component" value="Chromosome DSM 122"/>
</dbReference>
<dbReference type="HOGENOM" id="CLU_000445_70_50_5"/>
<dbReference type="Pfam" id="PF00563">
    <property type="entry name" value="EAL"/>
    <property type="match status" value="1"/>
</dbReference>
<reference evidence="2 3" key="1">
    <citation type="submission" date="2012-02" db="EMBL/GenBank/DDBJ databases">
        <title>Shotgun genome sequence of Phaeospirillum photometricum DSM 122.</title>
        <authorList>
            <person name="Duquesne K."/>
            <person name="Sturgis J."/>
        </authorList>
    </citation>
    <scope>NUCLEOTIDE SEQUENCE [LARGE SCALE GENOMIC DNA]</scope>
    <source>
        <strain evidence="3">DSM122</strain>
    </source>
</reference>
<organism evidence="2 3">
    <name type="scientific">Pararhodospirillum photometricum DSM 122</name>
    <dbReference type="NCBI Taxonomy" id="1150469"/>
    <lineage>
        <taxon>Bacteria</taxon>
        <taxon>Pseudomonadati</taxon>
        <taxon>Pseudomonadota</taxon>
        <taxon>Alphaproteobacteria</taxon>
        <taxon>Rhodospirillales</taxon>
        <taxon>Rhodospirillaceae</taxon>
        <taxon>Pararhodospirillum</taxon>
    </lineage>
</organism>
<dbReference type="eggNOG" id="COG2200">
    <property type="taxonomic scope" value="Bacteria"/>
</dbReference>
<name>H6SRD1_PARPM</name>
<keyword evidence="3" id="KW-1185">Reference proteome</keyword>
<dbReference type="STRING" id="1150469.RSPPHO_00834"/>
<evidence type="ECO:0000313" key="3">
    <source>
        <dbReference type="Proteomes" id="UP000033220"/>
    </source>
</evidence>
<dbReference type="PROSITE" id="PS50883">
    <property type="entry name" value="EAL"/>
    <property type="match status" value="1"/>
</dbReference>
<dbReference type="SMART" id="SM00052">
    <property type="entry name" value="EAL"/>
    <property type="match status" value="1"/>
</dbReference>
<dbReference type="SUPFAM" id="SSF141868">
    <property type="entry name" value="EAL domain-like"/>
    <property type="match status" value="1"/>
</dbReference>
<proteinExistence type="predicted"/>
<dbReference type="Gene3D" id="3.20.20.450">
    <property type="entry name" value="EAL domain"/>
    <property type="match status" value="1"/>
</dbReference>
<dbReference type="InterPro" id="IPR043128">
    <property type="entry name" value="Rev_trsase/Diguanyl_cyclase"/>
</dbReference>
<evidence type="ECO:0000313" key="2">
    <source>
        <dbReference type="EMBL" id="CCG07460.1"/>
    </source>
</evidence>